<protein>
    <submittedName>
        <fullName evidence="1">Uncharacterized protein</fullName>
    </submittedName>
</protein>
<comment type="caution">
    <text evidence="1">The sequence shown here is derived from an EMBL/GenBank/DDBJ whole genome shotgun (WGS) entry which is preliminary data.</text>
</comment>
<proteinExistence type="predicted"/>
<gene>
    <name evidence="1" type="ORF">AYI69_g3210</name>
</gene>
<sequence>MNGCKSLKFRLYYDKKILSYRGNNHRGLVQLHSRENIYDELLDWEREEERSDYDTEEEESDYSQDEIVLMYYASLESEINGIGSPEEEKTASLAEIIDSITAPVKLVA</sequence>
<dbReference type="AlphaFoldDB" id="A0A1R1YKD3"/>
<reference evidence="2" key="1">
    <citation type="submission" date="2017-01" db="EMBL/GenBank/DDBJ databases">
        <authorList>
            <person name="Wang Y."/>
            <person name="White M."/>
            <person name="Kvist S."/>
            <person name="Moncalvo J.-M."/>
        </authorList>
    </citation>
    <scope>NUCLEOTIDE SEQUENCE [LARGE SCALE GENOMIC DNA]</scope>
    <source>
        <strain evidence="2">ID-206-W2</strain>
    </source>
</reference>
<evidence type="ECO:0000313" key="1">
    <source>
        <dbReference type="EMBL" id="OMJ27353.1"/>
    </source>
</evidence>
<name>A0A1R1YKD3_9FUNG</name>
<dbReference type="EMBL" id="LSSM01001054">
    <property type="protein sequence ID" value="OMJ27353.1"/>
    <property type="molecule type" value="Genomic_DNA"/>
</dbReference>
<organism evidence="1 2">
    <name type="scientific">Smittium culicis</name>
    <dbReference type="NCBI Taxonomy" id="133412"/>
    <lineage>
        <taxon>Eukaryota</taxon>
        <taxon>Fungi</taxon>
        <taxon>Fungi incertae sedis</taxon>
        <taxon>Zoopagomycota</taxon>
        <taxon>Kickxellomycotina</taxon>
        <taxon>Harpellomycetes</taxon>
        <taxon>Harpellales</taxon>
        <taxon>Legeriomycetaceae</taxon>
        <taxon>Smittium</taxon>
    </lineage>
</organism>
<accession>A0A1R1YKD3</accession>
<evidence type="ECO:0000313" key="2">
    <source>
        <dbReference type="Proteomes" id="UP000187429"/>
    </source>
</evidence>
<keyword evidence="2" id="KW-1185">Reference proteome</keyword>
<dbReference type="Proteomes" id="UP000187429">
    <property type="component" value="Unassembled WGS sequence"/>
</dbReference>